<dbReference type="InterPro" id="IPR050557">
    <property type="entry name" value="RTX_toxin/Mannuronan_C5-epim"/>
</dbReference>
<feature type="region of interest" description="Disordered" evidence="3">
    <location>
        <begin position="2483"/>
        <end position="2502"/>
    </location>
</feature>
<feature type="domain" description="Haemolysin-type calcium binding-related" evidence="4">
    <location>
        <begin position="1278"/>
        <end position="1315"/>
    </location>
</feature>
<feature type="domain" description="Haemolysin-type calcium binding-related" evidence="4">
    <location>
        <begin position="2447"/>
        <end position="2474"/>
    </location>
</feature>
<dbReference type="PROSITE" id="PS00330">
    <property type="entry name" value="HEMOLYSIN_CALCIUM"/>
    <property type="match status" value="8"/>
</dbReference>
<evidence type="ECO:0000313" key="6">
    <source>
        <dbReference type="Proteomes" id="UP000663942"/>
    </source>
</evidence>
<dbReference type="RefSeq" id="WP_207823805.1">
    <property type="nucleotide sequence ID" value="NZ_CP062006.1"/>
</dbReference>
<keyword evidence="6" id="KW-1185">Reference proteome</keyword>
<dbReference type="Pfam" id="PF06594">
    <property type="entry name" value="HCBP_related"/>
    <property type="match status" value="3"/>
</dbReference>
<dbReference type="Pfam" id="PF00353">
    <property type="entry name" value="HemolysinCabind"/>
    <property type="match status" value="15"/>
</dbReference>
<proteinExistence type="predicted"/>
<dbReference type="SUPFAM" id="SSF51120">
    <property type="entry name" value="beta-Roll"/>
    <property type="match status" value="12"/>
</dbReference>
<evidence type="ECO:0000256" key="3">
    <source>
        <dbReference type="SAM" id="MobiDB-lite"/>
    </source>
</evidence>
<evidence type="ECO:0000256" key="2">
    <source>
        <dbReference type="ARBA" id="ARBA00022525"/>
    </source>
</evidence>
<name>A0ABX7SIE1_9CAUL</name>
<dbReference type="PANTHER" id="PTHR38340:SF1">
    <property type="entry name" value="S-LAYER PROTEIN"/>
    <property type="match status" value="1"/>
</dbReference>
<evidence type="ECO:0000256" key="1">
    <source>
        <dbReference type="ARBA" id="ARBA00004613"/>
    </source>
</evidence>
<dbReference type="InterPro" id="IPR010566">
    <property type="entry name" value="Haemolys_ca-bd"/>
</dbReference>
<dbReference type="InterPro" id="IPR018511">
    <property type="entry name" value="Hemolysin-typ_Ca-bd_CS"/>
</dbReference>
<dbReference type="Proteomes" id="UP000663942">
    <property type="component" value="Chromosome"/>
</dbReference>
<sequence>MSLQTVLNAVRFYGPGSTWALHSGAPISEFDNLEDVDAIWDAITTLYNGSSIARSMLESWVQGGGLLRFGESADKPGQMSPHSADRYIALNLDLIATVRGINKNGDVFADDLSLVIMHEIVHMVGWGNTLWLDPSHNNNPLDDNTPGLFGPEAHDFDYMGQTVRVTNAVAVQLGMADKQRVSYHAATLGSDTRIESVGYSYTSGETIDIAIVGTSSPDEIDTSNRHGENASRDLLIGGEGADTIKAGDLDDFLYGGDGDDQLSGGKGADFLFGDEGTDVARYDDSEEGVTVNLVTGEGKFGDAQGDLLYSIERVYGSQHQDKFIGSTGDNAFWGQDGDDIFIGGSGTDTFYGGDGEDFAYYSYLSGTNFLGLSFFNTPSPGFVISNSSTNDTDFLFDVEGVELSEGADTLVLAGAVLGTGESLTIDAKNDGVGPKDTLDLRSLGDGVDLLNGLLVGSEIRFKNFEIIRLGDGDDDVIHDVKNAEIHLGGGDDLLHSAAAGSTVYGGTGADFITGGSGNQTLVGGDDGEVDTLTGGDGADLFIVGHGDIITDATKIDRLATSKDTYISGRATRDEGSDGPYEGAGGRTFELQGDTLIITSGTRKFTVQNFEDGDLGITLRERKKPEGPPPTGPGGGSPLDEAGRYGDPLVLDLDGDGIELIALENSGAYFDVDRAGMAEWTAWVSSDDGILALDRNGNGRVDGANELFGYNQTVPAEGLESIEGQSGFAELALHDDNGDGRIDASDAVYSELRVWRDFNGDGQSSEGEFFGLAEIGIANISVTGEGVDEVLAGNRITDRGTFTWTSGEVGTVADVWFRYDPSATRPLEEVAVPEDIQILPNLSGSGRVLDLHSSSALNPKLAALLAELASLPPERLGEVMPRVQAIAFEWLGAADVKVDSRGQYVDARILKALENYYGQDFLQGGNRTSPAPMAGGLLADAWAGMMKEMGLKLLAQTSTGQALLPDLLLLAGTSLSVSPESNLASWISSLEAKAPQAEGEKYAYWLTAAQFLDHLKPALGIDPATLSVALDGAFGRQELGVLYSTLFSYDGAEIRELLLIGGAGSDTLVGRQSNPSSNGVDVLFGGAGNDLLEGKAGRDVYLFTRSSGSDVVVDRGSGATETNNNFVQPNTEASIFVFLDDVRAGDLAFSKVGSSDLRVRVIDPNGSGSNIILRDYFLNPQSGLAEIRFSDGSLMTAKDIIGRLTPTTGRDFLIANDSPAGIDGLGGNDEIWGDGAGHAYQFGVGSGQDRIQDTGGMDTVIFKSGVTPDALRLSREGADLIVRLTGTSDKLSIKNFFNDGRIETFKFADGVVLDSAGIDALLRRASAGDDALSGTELDDILDGGAGNDRLMGEEGDDTYVFARGYGKDVVVESSGVDVVRFGEGVSVDDLHVSVGGWSGQDLIIQIKGTSDTLTVHGHFSSVNARVEKFVFSDGTELGALQFEGLIVPAGGTPGDDILYGTNGNDRLDGGAGADVLEGGAGDDVYVFGIGSGKDIVSDLGGQDTIEFGAGVSLADVEWIADGSPSLRVRLSATGDELQIYEAFTAERNFQYSSRVESYKFADGLVLTQDQILNSLLVGTSGDDVRYGVGFVRREFDLGSGNDKFYAARDNIYGFGVGSGNDVLVGAETVQFKGAISKSDLSYVRDGSDLVISIANTSDSLTFEGYFNHWSGASPLVLKFADGSSVDDRFVVSAVLEQAGTDGADFISSIGYGHNDLRGGLGNDVLVAARGESVAVQFASGDGHDTVRDFYGDGRTIEFGQGVMAAATSVMVEGRNIVFVHGADRIVLEDFFGSISNSWGQRPYYRSFDGVSFAEGGTWTWDYISQKLRVAPETGGIVVGGGGADVLSGASGDDVVFGGAGSDTLSGGGGRDVLSGGSGSDTYLFGRGDGVVVVEEDWTRDADTIRFGDGLGIADFSMELVWARKVRFALNGSEDVLEVEDISQVENFVFGDRSYSSSEIASLILASQLTSGDDIVDLPNVDVVVNSSSGNDEFRGGSLVVARFEGEFGDDMISSSGGDYHIYLDDLNPSHVAVRQELSSDGTVSLIISSNFGSLTLANWGDSSDWGYSYEADRVQVTFADGIVWGKDDLNARAMESGGTSGNDFLGGDAFDNSFDPGAGDDLIYGQGGNDTVVFGRGYGVDKFVEGNGIQSLVVSIQDGLELDDLLFRRQFVEGEDKVIYQVMIKGTRDRIDIDLGAFDLKFDIGGVVYTAISLSDRFLESSSGNDVIVGAGYNDENLVGGLGDDVLAGEFGEDNYVFGADFGNDVVIERGGRAGIDLAPEFEMDTVRFEHHLRSDVTFLRVNHGDDLLVTTSDGSSVLVRGFYVSLTEDGEPPLYGVDRFVFADGAVLLREALSDVVRDTSGDDEVGTDDGGGVLEGGVGDDLLSGGAGNDVYRVNLGDGNDVISDAGGFDVVEFGARILPNNVILERGPDDPEDIIVQVEGEGGLVLTIRRQFAGDGIEELRFADGTVWTWEQMEDRILEDEAERDAADEPMTGSEADDWLMGDEGDQVFVESGGHDWLDGRAGSDLIILAGGSADYEFRRMADGGVVIRNLVTSGTMTVSDIEKVQFSGASDVYNLHDLVADYGSNLSDAWLEGTARNDFLYGLAGNDSLGGGAGDDFIDGGEGTDVAVYSGSSGDYTATRNSDGSVTVASVSGSEGVDTLVNVEALYFNGEQRLVSLSELVGLFGTEADDASLVGGGGNDRIYGLAGDDVMVGRAGNDVLDGGAGFDQANYAGNIENFVFARRSDGAVIVTDSTGAEGVDTLFSVEAAYFSGSQAWRNMSSLVAAYGTEGADAWLTGTGGADSIFGLAGNDTLVSSAGDDLLDGGLGTDQANYQGNLSDFTFVRRSDGAVIVTDTTGVEGTDTLVDMEAVYFSGSQQWRALSSLVGDYGTGGADAWIGGTSNSDHLYGLGGDDTLIGRGGDDFLYGGEGYDQANYYGLSSNFSFSLNEDGSIRISDLAGGEGVDTLMGVEALYFVEDEIWMTVEDALALSNPSGSVANMMFGNPEAVSAMDGFQVPTSIDRLEAPWSDYLLA</sequence>
<dbReference type="PRINTS" id="PR00313">
    <property type="entry name" value="CABNDNGRPT"/>
</dbReference>
<comment type="subcellular location">
    <subcellularLocation>
        <location evidence="1">Secreted</location>
    </subcellularLocation>
</comment>
<accession>A0ABX7SIE1</accession>
<keyword evidence="2" id="KW-0964">Secreted</keyword>
<dbReference type="InterPro" id="IPR001343">
    <property type="entry name" value="Hemolysn_Ca-bd"/>
</dbReference>
<evidence type="ECO:0000313" key="5">
    <source>
        <dbReference type="EMBL" id="QTC87462.1"/>
    </source>
</evidence>
<gene>
    <name evidence="5" type="ORF">IFE19_15430</name>
</gene>
<evidence type="ECO:0000259" key="4">
    <source>
        <dbReference type="Pfam" id="PF06594"/>
    </source>
</evidence>
<feature type="region of interest" description="Disordered" evidence="3">
    <location>
        <begin position="615"/>
        <end position="645"/>
    </location>
</feature>
<feature type="domain" description="Haemolysin-type calcium binding-related" evidence="4">
    <location>
        <begin position="1400"/>
        <end position="1437"/>
    </location>
</feature>
<organism evidence="5 6">
    <name type="scientific">Brevundimonas pondensis</name>
    <dbReference type="NCBI Taxonomy" id="2774189"/>
    <lineage>
        <taxon>Bacteria</taxon>
        <taxon>Pseudomonadati</taxon>
        <taxon>Pseudomonadota</taxon>
        <taxon>Alphaproteobacteria</taxon>
        <taxon>Caulobacterales</taxon>
        <taxon>Caulobacteraceae</taxon>
        <taxon>Brevundimonas</taxon>
    </lineage>
</organism>
<dbReference type="PANTHER" id="PTHR38340">
    <property type="entry name" value="S-LAYER PROTEIN"/>
    <property type="match status" value="1"/>
</dbReference>
<dbReference type="EMBL" id="CP062006">
    <property type="protein sequence ID" value="QTC87462.1"/>
    <property type="molecule type" value="Genomic_DNA"/>
</dbReference>
<dbReference type="Gene3D" id="2.150.10.10">
    <property type="entry name" value="Serralysin-like metalloprotease, C-terminal"/>
    <property type="match status" value="9"/>
</dbReference>
<reference evidence="5 6" key="1">
    <citation type="submission" date="2020-09" db="EMBL/GenBank/DDBJ databases">
        <title>Brevundimonas sp. LVF1 isolated from an oligotrophic pond in Goettingen, Germany.</title>
        <authorList>
            <person name="Friedrich I."/>
            <person name="Klassen A."/>
            <person name="Neubauer H."/>
            <person name="Schneider D."/>
            <person name="Hertel R."/>
            <person name="Daniel R."/>
        </authorList>
    </citation>
    <scope>NUCLEOTIDE SEQUENCE [LARGE SCALE GENOMIC DNA]</scope>
    <source>
        <strain evidence="5 6">LVF1</strain>
    </source>
</reference>
<dbReference type="InterPro" id="IPR011049">
    <property type="entry name" value="Serralysin-like_metalloprot_C"/>
</dbReference>
<protein>
    <recommendedName>
        <fullName evidence="4">Haemolysin-type calcium binding-related domain-containing protein</fullName>
    </recommendedName>
</protein>